<evidence type="ECO:0000256" key="12">
    <source>
        <dbReference type="HAMAP-Rule" id="MF_00418"/>
    </source>
</evidence>
<organism evidence="16 17">
    <name type="scientific">Streptomyces noursei</name>
    <name type="common">Streptomyces albulus</name>
    <dbReference type="NCBI Taxonomy" id="1971"/>
    <lineage>
        <taxon>Bacteria</taxon>
        <taxon>Bacillati</taxon>
        <taxon>Actinomycetota</taxon>
        <taxon>Actinomycetes</taxon>
        <taxon>Kitasatosporales</taxon>
        <taxon>Streptomycetaceae</taxon>
        <taxon>Streptomyces</taxon>
    </lineage>
</organism>
<dbReference type="PIRSF" id="PIRSF001365">
    <property type="entry name" value="DHDPS"/>
    <property type="match status" value="1"/>
</dbReference>
<dbReference type="EC" id="4.3.3.7" evidence="4 12"/>
<feature type="site" description="Part of a proton relay during catalysis" evidence="12">
    <location>
        <position position="49"/>
    </location>
</feature>
<keyword evidence="8 12" id="KW-0457">Lysine biosynthesis</keyword>
<dbReference type="SMART" id="SM01130">
    <property type="entry name" value="DHDPS"/>
    <property type="match status" value="1"/>
</dbReference>
<evidence type="ECO:0000256" key="4">
    <source>
        <dbReference type="ARBA" id="ARBA00012086"/>
    </source>
</evidence>
<comment type="subcellular location">
    <subcellularLocation>
        <location evidence="12">Cytoplasm</location>
    </subcellularLocation>
</comment>
<dbReference type="InterPro" id="IPR002220">
    <property type="entry name" value="DapA-like"/>
</dbReference>
<sequence>MVDRTPLEGIHVPLVTPFAADGRIAEEALERLARGLLDAGAAGLVALGTTGEPATLKAAEKTTVVEVCARVCRERRASLLVGAGSNATLDSAAALAELARWPEVTGALVPVPYFTRPSPDGVLAHFAELASGSPVPLVVYHIPYRTGRSLDGQTLRELVRVPGIAGVKYAAGAVDRAAVELLGDLPAGCAVLAGDDAFASPLLALGAAGAVLASANLAPAPFVELAAAWRSGDAHRARAWGHALSPLSTAVFAEPNPTVIKAVLHAQGRIPTPDVRLPLLPAGPDAVHTALKHLAALG</sequence>
<keyword evidence="5 12" id="KW-0963">Cytoplasm</keyword>
<comment type="similarity">
    <text evidence="3 12 13">Belongs to the DapA family.</text>
</comment>
<dbReference type="eggNOG" id="COG0329">
    <property type="taxonomic scope" value="Bacteria"/>
</dbReference>
<evidence type="ECO:0000256" key="15">
    <source>
        <dbReference type="PIRSR" id="PIRSR001365-2"/>
    </source>
</evidence>
<evidence type="ECO:0000256" key="1">
    <source>
        <dbReference type="ARBA" id="ARBA00003294"/>
    </source>
</evidence>
<dbReference type="Pfam" id="PF00701">
    <property type="entry name" value="DHDPS"/>
    <property type="match status" value="1"/>
</dbReference>
<evidence type="ECO:0000256" key="5">
    <source>
        <dbReference type="ARBA" id="ARBA00022490"/>
    </source>
</evidence>
<dbReference type="EMBL" id="BHXC01000006">
    <property type="protein sequence ID" value="GCB89739.1"/>
    <property type="molecule type" value="Genomic_DNA"/>
</dbReference>
<dbReference type="InterPro" id="IPR020625">
    <property type="entry name" value="Schiff_base-form_aldolases_AS"/>
</dbReference>
<evidence type="ECO:0000256" key="2">
    <source>
        <dbReference type="ARBA" id="ARBA00005120"/>
    </source>
</evidence>
<feature type="binding site" evidence="12 15">
    <location>
        <position position="50"/>
    </location>
    <ligand>
        <name>pyruvate</name>
        <dbReference type="ChEBI" id="CHEBI:15361"/>
    </ligand>
</feature>
<keyword evidence="7 12" id="KW-0220">Diaminopimelate biosynthesis</keyword>
<dbReference type="SUPFAM" id="SSF51569">
    <property type="entry name" value="Aldolase"/>
    <property type="match status" value="1"/>
</dbReference>
<protein>
    <recommendedName>
        <fullName evidence="4 12">4-hydroxy-tetrahydrodipicolinate synthase</fullName>
        <shortName evidence="12">HTPA synthase</shortName>
        <ecNumber evidence="4 12">4.3.3.7</ecNumber>
    </recommendedName>
</protein>
<evidence type="ECO:0000256" key="13">
    <source>
        <dbReference type="PIRNR" id="PIRNR001365"/>
    </source>
</evidence>
<reference evidence="16 17" key="1">
    <citation type="journal article" date="2019" name="Microbiol. Resour. Announc.">
        <title>Draft Genome Sequence of the Most Traditional epsilon-Poly-l-Lysine Producer, Streptomyces albulus NBRC14147.</title>
        <authorList>
            <person name="Yamanaka K."/>
            <person name="Hamano Y."/>
        </authorList>
    </citation>
    <scope>NUCLEOTIDE SEQUENCE [LARGE SCALE GENOMIC DNA]</scope>
    <source>
        <strain evidence="16 17">NBRC 14147</strain>
    </source>
</reference>
<dbReference type="InterPro" id="IPR005263">
    <property type="entry name" value="DapA"/>
</dbReference>
<comment type="function">
    <text evidence="1 12">Catalyzes the condensation of (S)-aspartate-beta-semialdehyde [(S)-ASA] and pyruvate to 4-hydroxy-tetrahydrodipicolinate (HTPA).</text>
</comment>
<evidence type="ECO:0000313" key="17">
    <source>
        <dbReference type="Proteomes" id="UP000288351"/>
    </source>
</evidence>
<feature type="active site" description="Schiff-base intermediate with substrate" evidence="12 14">
    <location>
        <position position="168"/>
    </location>
</feature>
<dbReference type="GO" id="GO:0019877">
    <property type="term" value="P:diaminopimelate biosynthetic process"/>
    <property type="evidence" value="ECO:0007669"/>
    <property type="project" value="UniProtKB-UniRule"/>
</dbReference>
<feature type="active site" description="Proton donor/acceptor" evidence="12 14">
    <location>
        <position position="140"/>
    </location>
</feature>
<feature type="binding site" evidence="12 15">
    <location>
        <position position="211"/>
    </location>
    <ligand>
        <name>pyruvate</name>
        <dbReference type="ChEBI" id="CHEBI:15361"/>
    </ligand>
</feature>
<dbReference type="InterPro" id="IPR013785">
    <property type="entry name" value="Aldolase_TIM"/>
</dbReference>
<dbReference type="Proteomes" id="UP000288351">
    <property type="component" value="Unassembled WGS sequence"/>
</dbReference>
<evidence type="ECO:0000256" key="11">
    <source>
        <dbReference type="ARBA" id="ARBA00047836"/>
    </source>
</evidence>
<dbReference type="RefSeq" id="WP_016574498.1">
    <property type="nucleotide sequence ID" value="NZ_BHXC01000006.1"/>
</dbReference>
<comment type="caution">
    <text evidence="12">Lacks conserved residue(s) required for the propagation of feature annotation.</text>
</comment>
<dbReference type="HAMAP" id="MF_00418">
    <property type="entry name" value="DapA"/>
    <property type="match status" value="1"/>
</dbReference>
<keyword evidence="6 12" id="KW-0028">Amino-acid biosynthesis</keyword>
<dbReference type="GO" id="GO:0009089">
    <property type="term" value="P:lysine biosynthetic process via diaminopimelate"/>
    <property type="evidence" value="ECO:0007669"/>
    <property type="project" value="UniProtKB-UniRule"/>
</dbReference>
<comment type="caution">
    <text evidence="12">Was originally thought to be a dihydrodipicolinate synthase (DHDPS), catalyzing the condensation of (S)-aspartate-beta-semialdehyde [(S)-ASA] and pyruvate to dihydrodipicolinate (DHDP). However, it was shown in E.coli that the product of the enzymatic reaction is not dihydrodipicolinate but in fact (4S)-4-hydroxy-2,3,4,5-tetrahydro-(2S)-dipicolinic acid (HTPA), and that the consecutive dehydration reaction leading to DHDP is not spontaneous but catalyzed by DapB.</text>
</comment>
<evidence type="ECO:0000256" key="7">
    <source>
        <dbReference type="ARBA" id="ARBA00022915"/>
    </source>
</evidence>
<comment type="subunit">
    <text evidence="12">Homotetramer; dimer of dimers.</text>
</comment>
<evidence type="ECO:0000313" key="16">
    <source>
        <dbReference type="EMBL" id="GCB89739.1"/>
    </source>
</evidence>
<proteinExistence type="inferred from homology"/>
<evidence type="ECO:0000256" key="8">
    <source>
        <dbReference type="ARBA" id="ARBA00023154"/>
    </source>
</evidence>
<evidence type="ECO:0000256" key="10">
    <source>
        <dbReference type="ARBA" id="ARBA00023270"/>
    </source>
</evidence>
<dbReference type="PANTHER" id="PTHR12128">
    <property type="entry name" value="DIHYDRODIPICOLINATE SYNTHASE"/>
    <property type="match status" value="1"/>
</dbReference>
<keyword evidence="10 12" id="KW-0704">Schiff base</keyword>
<dbReference type="GO" id="GO:0008840">
    <property type="term" value="F:4-hydroxy-tetrahydrodipicolinate synthase activity"/>
    <property type="evidence" value="ECO:0007669"/>
    <property type="project" value="UniProtKB-UniRule"/>
</dbReference>
<evidence type="ECO:0000256" key="9">
    <source>
        <dbReference type="ARBA" id="ARBA00023239"/>
    </source>
</evidence>
<dbReference type="UniPathway" id="UPA00034">
    <property type="reaction ID" value="UER00017"/>
</dbReference>
<dbReference type="STRING" id="68570.DC74_1610"/>
<dbReference type="AlphaFoldDB" id="A0A059W2U9"/>
<dbReference type="NCBIfam" id="TIGR00674">
    <property type="entry name" value="dapA"/>
    <property type="match status" value="1"/>
</dbReference>
<evidence type="ECO:0000256" key="6">
    <source>
        <dbReference type="ARBA" id="ARBA00022605"/>
    </source>
</evidence>
<dbReference type="Gene3D" id="3.20.20.70">
    <property type="entry name" value="Aldolase class I"/>
    <property type="match status" value="1"/>
</dbReference>
<gene>
    <name evidence="16" type="primary">dapA_2</name>
    <name evidence="12" type="synonym">dapA</name>
    <name evidence="16" type="ORF">SALB_02427</name>
</gene>
<dbReference type="PRINTS" id="PR00146">
    <property type="entry name" value="DHPICSNTHASE"/>
</dbReference>
<accession>A0A059W2U9</accession>
<keyword evidence="9 12" id="KW-0456">Lyase</keyword>
<name>A0A059W2U9_STRNR</name>
<dbReference type="PROSITE" id="PS00666">
    <property type="entry name" value="DHDPS_2"/>
    <property type="match status" value="1"/>
</dbReference>
<comment type="catalytic activity">
    <reaction evidence="11 12">
        <text>L-aspartate 4-semialdehyde + pyruvate = (2S,4S)-4-hydroxy-2,3,4,5-tetrahydrodipicolinate + H2O + H(+)</text>
        <dbReference type="Rhea" id="RHEA:34171"/>
        <dbReference type="ChEBI" id="CHEBI:15361"/>
        <dbReference type="ChEBI" id="CHEBI:15377"/>
        <dbReference type="ChEBI" id="CHEBI:15378"/>
        <dbReference type="ChEBI" id="CHEBI:67139"/>
        <dbReference type="ChEBI" id="CHEBI:537519"/>
        <dbReference type="EC" id="4.3.3.7"/>
    </reaction>
</comment>
<evidence type="ECO:0000256" key="3">
    <source>
        <dbReference type="ARBA" id="ARBA00007592"/>
    </source>
</evidence>
<comment type="caution">
    <text evidence="16">The sequence shown here is derived from an EMBL/GenBank/DDBJ whole genome shotgun (WGS) entry which is preliminary data.</text>
</comment>
<evidence type="ECO:0000256" key="14">
    <source>
        <dbReference type="PIRSR" id="PIRSR001365-1"/>
    </source>
</evidence>
<dbReference type="GO" id="GO:0005737">
    <property type="term" value="C:cytoplasm"/>
    <property type="evidence" value="ECO:0007669"/>
    <property type="project" value="UniProtKB-SubCell"/>
</dbReference>
<dbReference type="PANTHER" id="PTHR12128:SF66">
    <property type="entry name" value="4-HYDROXY-2-OXOGLUTARATE ALDOLASE, MITOCHONDRIAL"/>
    <property type="match status" value="1"/>
</dbReference>
<comment type="pathway">
    <text evidence="2 12">Amino-acid biosynthesis; L-lysine biosynthesis via DAP pathway; (S)-tetrahydrodipicolinate from L-aspartate: step 3/4.</text>
</comment>